<comment type="caution">
    <text evidence="1">The sequence shown here is derived from an EMBL/GenBank/DDBJ whole genome shotgun (WGS) entry which is preliminary data.</text>
</comment>
<protein>
    <submittedName>
        <fullName evidence="1">Uncharacterized protein</fullName>
    </submittedName>
</protein>
<keyword evidence="2" id="KW-1185">Reference proteome</keyword>
<sequence>MGKPKQHAQPPKGRKANKATVPETEDEFQEFADREEEAAGKHRVGDPKKSGRAFVRALEIYDKSLRQHPSSFDLAYNKARLQLEITQNPPLVEHIGLPLIDLLSQTLESHRYALRLNEENPDVLFNTSQVLTSLAEQLSEAGQSHHAIPLLQESLELLSSCLSRQEMLLEQQQMDLEDAEDGGVPLSPDEKPSSAEGSDISEQTARVETPVTANDLLDTVHASLSSLTTLVPLVEQSAVQTYGEMAHVLTEKRAPSYVSLLPTDLQDSARFSVGLDRAIFIASFADAQYSYMTIELETYKARLEAFDIPGKDVSAHALCSEAEARTEFTLSVMDRLQGSSKLPAEVCWKELSTAQDLYTKAIKLGSEDANERKANAYESKGGVELLRYRFATVPASPLADSIKHSARTLIQNAQTYYKGAAQLARVNGDSEHEVKAKQRWLVATDIAALVHGIDPKDAPFAGNSDNARGDLIHALEGLVDEGLIETPLAEQIMKRIRE</sequence>
<dbReference type="Proteomes" id="UP001281147">
    <property type="component" value="Unassembled WGS sequence"/>
</dbReference>
<proteinExistence type="predicted"/>
<name>A0ACC3MSR5_9PEZI</name>
<gene>
    <name evidence="1" type="ORF">LTR37_015345</name>
</gene>
<reference evidence="1" key="1">
    <citation type="submission" date="2023-07" db="EMBL/GenBank/DDBJ databases">
        <title>Black Yeasts Isolated from many extreme environments.</title>
        <authorList>
            <person name="Coleine C."/>
            <person name="Stajich J.E."/>
            <person name="Selbmann L."/>
        </authorList>
    </citation>
    <scope>NUCLEOTIDE SEQUENCE</scope>
    <source>
        <strain evidence="1">CCFEE 5714</strain>
    </source>
</reference>
<organism evidence="1 2">
    <name type="scientific">Vermiconidia calcicola</name>
    <dbReference type="NCBI Taxonomy" id="1690605"/>
    <lineage>
        <taxon>Eukaryota</taxon>
        <taxon>Fungi</taxon>
        <taxon>Dikarya</taxon>
        <taxon>Ascomycota</taxon>
        <taxon>Pezizomycotina</taxon>
        <taxon>Dothideomycetes</taxon>
        <taxon>Dothideomycetidae</taxon>
        <taxon>Mycosphaerellales</taxon>
        <taxon>Extremaceae</taxon>
        <taxon>Vermiconidia</taxon>
    </lineage>
</organism>
<evidence type="ECO:0000313" key="2">
    <source>
        <dbReference type="Proteomes" id="UP001281147"/>
    </source>
</evidence>
<accession>A0ACC3MSR5</accession>
<dbReference type="EMBL" id="JAUTXU010000170">
    <property type="protein sequence ID" value="KAK3701692.1"/>
    <property type="molecule type" value="Genomic_DNA"/>
</dbReference>
<evidence type="ECO:0000313" key="1">
    <source>
        <dbReference type="EMBL" id="KAK3701692.1"/>
    </source>
</evidence>